<evidence type="ECO:0000313" key="4">
    <source>
        <dbReference type="EMBL" id="HEW46180.1"/>
    </source>
</evidence>
<feature type="coiled-coil region" evidence="1">
    <location>
        <begin position="32"/>
        <end position="59"/>
    </location>
</feature>
<keyword evidence="1" id="KW-0175">Coiled coil</keyword>
<feature type="transmembrane region" description="Helical" evidence="2">
    <location>
        <begin position="63"/>
        <end position="84"/>
    </location>
</feature>
<keyword evidence="2" id="KW-0472">Membrane</keyword>
<sequence>MRKFLLAIILLSFLDLALAKEVPFTQEDRDKLRSIEIKVERLEVKVEEGQRSLQKQIDDLRTLMLWGFGVLFSGMGILIGLVMWDRRTAISPVVKKTRELEDKSDRVEKVLKELAKEDPKIEQALKRAGLL</sequence>
<evidence type="ECO:0000256" key="3">
    <source>
        <dbReference type="SAM" id="SignalP"/>
    </source>
</evidence>
<proteinExistence type="predicted"/>
<organism evidence="4">
    <name type="scientific">Hydrogenobacter sp</name>
    <dbReference type="NCBI Taxonomy" id="2152829"/>
    <lineage>
        <taxon>Bacteria</taxon>
        <taxon>Pseudomonadati</taxon>
        <taxon>Aquificota</taxon>
        <taxon>Aquificia</taxon>
        <taxon>Aquificales</taxon>
        <taxon>Aquificaceae</taxon>
        <taxon>Hydrogenobacter</taxon>
    </lineage>
</organism>
<reference evidence="4" key="1">
    <citation type="journal article" date="2020" name="mSystems">
        <title>Genome- and Community-Level Interaction Insights into Carbon Utilization and Element Cycling Functions of Hydrothermarchaeota in Hydrothermal Sediment.</title>
        <authorList>
            <person name="Zhou Z."/>
            <person name="Liu Y."/>
            <person name="Xu W."/>
            <person name="Pan J."/>
            <person name="Luo Z.H."/>
            <person name="Li M."/>
        </authorList>
    </citation>
    <scope>NUCLEOTIDE SEQUENCE [LARGE SCALE GENOMIC DNA]</scope>
    <source>
        <strain evidence="4">SpSt-132</strain>
    </source>
</reference>
<name>A0A7C2V3P3_9AQUI</name>
<keyword evidence="3" id="KW-0732">Signal</keyword>
<comment type="caution">
    <text evidence="4">The sequence shown here is derived from an EMBL/GenBank/DDBJ whole genome shotgun (WGS) entry which is preliminary data.</text>
</comment>
<evidence type="ECO:0000256" key="1">
    <source>
        <dbReference type="SAM" id="Coils"/>
    </source>
</evidence>
<dbReference type="AlphaFoldDB" id="A0A7C2V3P3"/>
<accession>A0A7C2V3P3</accession>
<dbReference type="EMBL" id="DSFP01000051">
    <property type="protein sequence ID" value="HEW46180.1"/>
    <property type="molecule type" value="Genomic_DNA"/>
</dbReference>
<gene>
    <name evidence="4" type="ORF">ENO47_05885</name>
</gene>
<feature type="signal peptide" evidence="3">
    <location>
        <begin position="1"/>
        <end position="19"/>
    </location>
</feature>
<feature type="chain" id="PRO_5028249031" evidence="3">
    <location>
        <begin position="20"/>
        <end position="131"/>
    </location>
</feature>
<protein>
    <submittedName>
        <fullName evidence="4">Uncharacterized protein</fullName>
    </submittedName>
</protein>
<keyword evidence="2" id="KW-0812">Transmembrane</keyword>
<keyword evidence="2" id="KW-1133">Transmembrane helix</keyword>
<evidence type="ECO:0000256" key="2">
    <source>
        <dbReference type="SAM" id="Phobius"/>
    </source>
</evidence>